<dbReference type="Proteomes" id="UP001320148">
    <property type="component" value="Chromosome"/>
</dbReference>
<accession>A0ABM7PJH0</accession>
<dbReference type="SUPFAM" id="SSF53474">
    <property type="entry name" value="alpha/beta-Hydrolases"/>
    <property type="match status" value="1"/>
</dbReference>
<evidence type="ECO:0000259" key="3">
    <source>
        <dbReference type="Pfam" id="PF07167"/>
    </source>
</evidence>
<organism evidence="5 6">
    <name type="scientific">Desulfoluna limicola</name>
    <dbReference type="NCBI Taxonomy" id="2810562"/>
    <lineage>
        <taxon>Bacteria</taxon>
        <taxon>Pseudomonadati</taxon>
        <taxon>Thermodesulfobacteriota</taxon>
        <taxon>Desulfobacteria</taxon>
        <taxon>Desulfobacterales</taxon>
        <taxon>Desulfolunaceae</taxon>
        <taxon>Desulfoluna</taxon>
    </lineage>
</organism>
<sequence length="577" mass="65403">MTLDRRKTLTFQALDSLWHAMQGRWTMNFSPVATQLAVGDWLLHLANSPGTQADLWAGFFGLTTEAVTERVRPRAKDPGAKGDLECGCRFDDPLWGEEPFLSLRVLYRLGCRWWEEYATDVPGMKPRHKAFISFLGRQMLELYSPCNHLFTNPELLRHTSEEKGANLVRGGRFLAEDLMRVCRVPFPLPDSGFQVGKNLAVTKGRVIYRNRLMEIIQYSPSTPEVFENPVLIVPAWIMKYYILDLSPHNSMVKHLVDQGHTVFMVSWKNPGYEDRETDLEDYIELGVMDAVEKVEEVVPERKVHVVGYCLGGTLSAMAASAMARDGDDRLKSLTMLAAQTDFSEAGELMLFIGHAQLSFLEDIMQFQGYLDAGQMAAAFQMLRSYDLIWGKWVTRYLKGEQEFINDLMAWNADTTRMPSRMHSRYLRELFLNNDFFEGRFRVKGRPVVVSDIHVPVFIVAPEKDHVSPWTSVYKFHLSSDARSVTFVLTRGGHNAGIVSEPGHHGRSYRIATAHEGQSYVPPGHWYHDTPVKDGSWWVDWHKWLMGSSGKKSTPPDMGGFTGEGEACAAPGTYVFGT</sequence>
<keyword evidence="1" id="KW-0808">Transferase</keyword>
<evidence type="ECO:0000313" key="5">
    <source>
        <dbReference type="EMBL" id="BCS97298.1"/>
    </source>
</evidence>
<evidence type="ECO:0000259" key="4">
    <source>
        <dbReference type="Pfam" id="PF12551"/>
    </source>
</evidence>
<keyword evidence="2" id="KW-0012">Acyltransferase</keyword>
<protein>
    <submittedName>
        <fullName evidence="5">Poly-beta-hydroxybutyrate polymerase</fullName>
    </submittedName>
</protein>
<evidence type="ECO:0000256" key="2">
    <source>
        <dbReference type="ARBA" id="ARBA00023315"/>
    </source>
</evidence>
<dbReference type="InterPro" id="IPR010941">
    <property type="entry name" value="PhaC_N"/>
</dbReference>
<dbReference type="InterPro" id="IPR029058">
    <property type="entry name" value="AB_hydrolase_fold"/>
</dbReference>
<dbReference type="Pfam" id="PF07167">
    <property type="entry name" value="PhaC_N"/>
    <property type="match status" value="1"/>
</dbReference>
<dbReference type="Gene3D" id="3.40.50.1820">
    <property type="entry name" value="alpha/beta hydrolase"/>
    <property type="match status" value="1"/>
</dbReference>
<proteinExistence type="predicted"/>
<reference evidence="5 6" key="1">
    <citation type="submission" date="2021-02" db="EMBL/GenBank/DDBJ databases">
        <title>Complete genome of Desulfoluna sp. strain ASN36.</title>
        <authorList>
            <person name="Takahashi A."/>
            <person name="Kojima H."/>
            <person name="Fukui M."/>
        </authorList>
    </citation>
    <scope>NUCLEOTIDE SEQUENCE [LARGE SCALE GENOMIC DNA]</scope>
    <source>
        <strain evidence="5 6">ASN36</strain>
    </source>
</reference>
<dbReference type="EMBL" id="AP024488">
    <property type="protein sequence ID" value="BCS97298.1"/>
    <property type="molecule type" value="Genomic_DNA"/>
</dbReference>
<name>A0ABM7PJH0_9BACT</name>
<evidence type="ECO:0000313" key="6">
    <source>
        <dbReference type="Proteomes" id="UP001320148"/>
    </source>
</evidence>
<dbReference type="PANTHER" id="PTHR36837">
    <property type="entry name" value="POLY(3-HYDROXYALKANOATE) POLYMERASE SUBUNIT PHAC"/>
    <property type="match status" value="1"/>
</dbReference>
<dbReference type="InterPro" id="IPR022211">
    <property type="entry name" value="PHBC_N"/>
</dbReference>
<feature type="domain" description="Poly-beta-hydroxybutyrate polymerase N-terminal" evidence="4">
    <location>
        <begin position="11"/>
        <end position="50"/>
    </location>
</feature>
<gene>
    <name evidence="5" type="primary">phbC1</name>
    <name evidence="5" type="ORF">DSLASN_29300</name>
</gene>
<dbReference type="InterPro" id="IPR051321">
    <property type="entry name" value="PHA/PHB_synthase"/>
</dbReference>
<dbReference type="Pfam" id="PF12551">
    <property type="entry name" value="PHBC_N"/>
    <property type="match status" value="1"/>
</dbReference>
<feature type="domain" description="Poly-beta-hydroxybutyrate polymerase N-terminal" evidence="3">
    <location>
        <begin position="89"/>
        <end position="254"/>
    </location>
</feature>
<dbReference type="RefSeq" id="WP_236888730.1">
    <property type="nucleotide sequence ID" value="NZ_AP024488.1"/>
</dbReference>
<evidence type="ECO:0000256" key="1">
    <source>
        <dbReference type="ARBA" id="ARBA00022679"/>
    </source>
</evidence>
<dbReference type="PANTHER" id="PTHR36837:SF5">
    <property type="entry name" value="POLY-3-HYDROXYBUTYRATE SYNTHASE"/>
    <property type="match status" value="1"/>
</dbReference>
<keyword evidence="6" id="KW-1185">Reference proteome</keyword>